<evidence type="ECO:0000313" key="2">
    <source>
        <dbReference type="EMBL" id="GBM77695.1"/>
    </source>
</evidence>
<accession>A0A4Y2IJ47</accession>
<proteinExistence type="predicted"/>
<feature type="region of interest" description="Disordered" evidence="1">
    <location>
        <begin position="53"/>
        <end position="87"/>
    </location>
</feature>
<comment type="caution">
    <text evidence="2">The sequence shown here is derived from an EMBL/GenBank/DDBJ whole genome shotgun (WGS) entry which is preliminary data.</text>
</comment>
<evidence type="ECO:0000313" key="3">
    <source>
        <dbReference type="Proteomes" id="UP000499080"/>
    </source>
</evidence>
<sequence length="87" mass="9416">MIRSRLWDRRVSGSKPDSTEDPPCLGLLYVKSYVVAKHPPIGVAWKFGEGVAQVSSSSSDSGSKLRVPSQNSPRAASKRDVNTTKLS</sequence>
<name>A0A4Y2IJ47_ARAVE</name>
<feature type="compositionally biased region" description="Basic and acidic residues" evidence="1">
    <location>
        <begin position="1"/>
        <end position="11"/>
    </location>
</feature>
<reference evidence="2 3" key="1">
    <citation type="journal article" date="2019" name="Sci. Rep.">
        <title>Orb-weaving spider Araneus ventricosus genome elucidates the spidroin gene catalogue.</title>
        <authorList>
            <person name="Kono N."/>
            <person name="Nakamura H."/>
            <person name="Ohtoshi R."/>
            <person name="Moran D.A.P."/>
            <person name="Shinohara A."/>
            <person name="Yoshida Y."/>
            <person name="Fujiwara M."/>
            <person name="Mori M."/>
            <person name="Tomita M."/>
            <person name="Arakawa K."/>
        </authorList>
    </citation>
    <scope>NUCLEOTIDE SEQUENCE [LARGE SCALE GENOMIC DNA]</scope>
</reference>
<dbReference type="AlphaFoldDB" id="A0A4Y2IJ47"/>
<dbReference type="EMBL" id="BGPR01106860">
    <property type="protein sequence ID" value="GBM77695.1"/>
    <property type="molecule type" value="Genomic_DNA"/>
</dbReference>
<organism evidence="2 3">
    <name type="scientific">Araneus ventricosus</name>
    <name type="common">Orbweaver spider</name>
    <name type="synonym">Epeira ventricosa</name>
    <dbReference type="NCBI Taxonomy" id="182803"/>
    <lineage>
        <taxon>Eukaryota</taxon>
        <taxon>Metazoa</taxon>
        <taxon>Ecdysozoa</taxon>
        <taxon>Arthropoda</taxon>
        <taxon>Chelicerata</taxon>
        <taxon>Arachnida</taxon>
        <taxon>Araneae</taxon>
        <taxon>Araneomorphae</taxon>
        <taxon>Entelegynae</taxon>
        <taxon>Araneoidea</taxon>
        <taxon>Araneidae</taxon>
        <taxon>Araneus</taxon>
    </lineage>
</organism>
<evidence type="ECO:0000256" key="1">
    <source>
        <dbReference type="SAM" id="MobiDB-lite"/>
    </source>
</evidence>
<keyword evidence="3" id="KW-1185">Reference proteome</keyword>
<dbReference type="Proteomes" id="UP000499080">
    <property type="component" value="Unassembled WGS sequence"/>
</dbReference>
<gene>
    <name evidence="2" type="ORF">AVEN_184516_1</name>
</gene>
<feature type="compositionally biased region" description="Basic and acidic residues" evidence="1">
    <location>
        <begin position="77"/>
        <end position="87"/>
    </location>
</feature>
<feature type="region of interest" description="Disordered" evidence="1">
    <location>
        <begin position="1"/>
        <end position="21"/>
    </location>
</feature>
<protein>
    <submittedName>
        <fullName evidence="2">Uncharacterized protein</fullName>
    </submittedName>
</protein>